<keyword evidence="3" id="KW-1185">Reference proteome</keyword>
<accession>A0ABV2SCH4</accession>
<evidence type="ECO:0008006" key="4">
    <source>
        <dbReference type="Google" id="ProtNLM"/>
    </source>
</evidence>
<dbReference type="EMBL" id="JBEWTB010000002">
    <property type="protein sequence ID" value="MET4755463.1"/>
    <property type="molecule type" value="Genomic_DNA"/>
</dbReference>
<evidence type="ECO:0000313" key="2">
    <source>
        <dbReference type="EMBL" id="MET4755463.1"/>
    </source>
</evidence>
<evidence type="ECO:0000256" key="1">
    <source>
        <dbReference type="SAM" id="Phobius"/>
    </source>
</evidence>
<reference evidence="2 3" key="1">
    <citation type="submission" date="2024-06" db="EMBL/GenBank/DDBJ databases">
        <title>Genomic Encyclopedia of Type Strains, Phase V (KMG-V): Genome sequencing to study the core and pangenomes of soil and plant-associated prokaryotes.</title>
        <authorList>
            <person name="Whitman W."/>
        </authorList>
    </citation>
    <scope>NUCLEOTIDE SEQUENCE [LARGE SCALE GENOMIC DNA]</scope>
    <source>
        <strain evidence="2 3">NE40</strain>
    </source>
</reference>
<feature type="transmembrane region" description="Helical" evidence="1">
    <location>
        <begin position="32"/>
        <end position="53"/>
    </location>
</feature>
<keyword evidence="1" id="KW-1133">Transmembrane helix</keyword>
<name>A0ABV2SCH4_9GAMM</name>
<evidence type="ECO:0000313" key="3">
    <source>
        <dbReference type="Proteomes" id="UP001549366"/>
    </source>
</evidence>
<organism evidence="2 3">
    <name type="scientific">Endozoicomonas lisbonensis</name>
    <dbReference type="NCBI Taxonomy" id="3120522"/>
    <lineage>
        <taxon>Bacteria</taxon>
        <taxon>Pseudomonadati</taxon>
        <taxon>Pseudomonadota</taxon>
        <taxon>Gammaproteobacteria</taxon>
        <taxon>Oceanospirillales</taxon>
        <taxon>Endozoicomonadaceae</taxon>
        <taxon>Endozoicomonas</taxon>
    </lineage>
</organism>
<sequence length="54" mass="5997">MALLRLVGAVTNSIFLQLIVSTMERDCSKVELVIYIALSVVYSWMPAGFVTSFL</sequence>
<dbReference type="Proteomes" id="UP001549366">
    <property type="component" value="Unassembled WGS sequence"/>
</dbReference>
<proteinExistence type="predicted"/>
<protein>
    <recommendedName>
        <fullName evidence="4">Major facilitator superfamily (MFS) profile domain-containing protein</fullName>
    </recommendedName>
</protein>
<comment type="caution">
    <text evidence="2">The sequence shown here is derived from an EMBL/GenBank/DDBJ whole genome shotgun (WGS) entry which is preliminary data.</text>
</comment>
<gene>
    <name evidence="2" type="ORF">V5J35_000655</name>
</gene>
<keyword evidence="1" id="KW-0812">Transmembrane</keyword>
<keyword evidence="1" id="KW-0472">Membrane</keyword>